<gene>
    <name evidence="3" type="ORF">ACFOUR_01940</name>
</gene>
<protein>
    <submittedName>
        <fullName evidence="3">HVO_2922 family protein</fullName>
    </submittedName>
</protein>
<evidence type="ECO:0000313" key="3">
    <source>
        <dbReference type="EMBL" id="MFC3957134.1"/>
    </source>
</evidence>
<evidence type="ECO:0000256" key="1">
    <source>
        <dbReference type="SAM" id="MobiDB-lite"/>
    </source>
</evidence>
<sequence>MVRDRCTIPDEDGEHRSGSGGVQVDESIVADGGDTESKARFELYRDGVGEWRWRLVHDNGNIIADSGEGYDRKDGARRGLESVKRNAPGARVVLTDS</sequence>
<name>A0ABD5NKL8_9EURY</name>
<dbReference type="SUPFAM" id="SSF160113">
    <property type="entry name" value="YegP-like"/>
    <property type="match status" value="1"/>
</dbReference>
<dbReference type="InterPro" id="IPR010879">
    <property type="entry name" value="DUF1508"/>
</dbReference>
<keyword evidence="4" id="KW-1185">Reference proteome</keyword>
<dbReference type="GeneID" id="73904700"/>
<dbReference type="AlphaFoldDB" id="A0ABD5NKL8"/>
<dbReference type="Pfam" id="PF07411">
    <property type="entry name" value="DUF1508"/>
    <property type="match status" value="1"/>
</dbReference>
<dbReference type="InterPro" id="IPR036913">
    <property type="entry name" value="YegP-like_sf"/>
</dbReference>
<evidence type="ECO:0000259" key="2">
    <source>
        <dbReference type="Pfam" id="PF07411"/>
    </source>
</evidence>
<accession>A0ABD5NKL8</accession>
<evidence type="ECO:0000313" key="4">
    <source>
        <dbReference type="Proteomes" id="UP001595846"/>
    </source>
</evidence>
<dbReference type="Gene3D" id="2.30.29.80">
    <property type="match status" value="1"/>
</dbReference>
<dbReference type="RefSeq" id="WP_256531935.1">
    <property type="nucleotide sequence ID" value="NZ_CP101824.1"/>
</dbReference>
<organism evidence="3 4">
    <name type="scientific">Halovivax cerinus</name>
    <dbReference type="NCBI Taxonomy" id="1487865"/>
    <lineage>
        <taxon>Archaea</taxon>
        <taxon>Methanobacteriati</taxon>
        <taxon>Methanobacteriota</taxon>
        <taxon>Stenosarchaea group</taxon>
        <taxon>Halobacteria</taxon>
        <taxon>Halobacteriales</taxon>
        <taxon>Natrialbaceae</taxon>
        <taxon>Halovivax</taxon>
    </lineage>
</organism>
<dbReference type="Proteomes" id="UP001595846">
    <property type="component" value="Unassembled WGS sequence"/>
</dbReference>
<comment type="caution">
    <text evidence="3">The sequence shown here is derived from an EMBL/GenBank/DDBJ whole genome shotgun (WGS) entry which is preliminary data.</text>
</comment>
<feature type="compositionally biased region" description="Basic and acidic residues" evidence="1">
    <location>
        <begin position="1"/>
        <end position="17"/>
    </location>
</feature>
<reference evidence="3 4" key="1">
    <citation type="journal article" date="2019" name="Int. J. Syst. Evol. Microbiol.">
        <title>The Global Catalogue of Microorganisms (GCM) 10K type strain sequencing project: providing services to taxonomists for standard genome sequencing and annotation.</title>
        <authorList>
            <consortium name="The Broad Institute Genomics Platform"/>
            <consortium name="The Broad Institute Genome Sequencing Center for Infectious Disease"/>
            <person name="Wu L."/>
            <person name="Ma J."/>
        </authorList>
    </citation>
    <scope>NUCLEOTIDE SEQUENCE [LARGE SCALE GENOMIC DNA]</scope>
    <source>
        <strain evidence="3 4">IBRC-M 10256</strain>
    </source>
</reference>
<proteinExistence type="predicted"/>
<feature type="region of interest" description="Disordered" evidence="1">
    <location>
        <begin position="1"/>
        <end position="25"/>
    </location>
</feature>
<dbReference type="NCBIfam" id="NF041908">
    <property type="entry name" value="HVO_2922"/>
    <property type="match status" value="1"/>
</dbReference>
<feature type="domain" description="DUF1508" evidence="2">
    <location>
        <begin position="49"/>
        <end position="93"/>
    </location>
</feature>
<dbReference type="EMBL" id="JBHSAQ010000001">
    <property type="protein sequence ID" value="MFC3957134.1"/>
    <property type="molecule type" value="Genomic_DNA"/>
</dbReference>